<feature type="non-terminal residue" evidence="1">
    <location>
        <position position="174"/>
    </location>
</feature>
<name>A0ACA9MI97_9GLOM</name>
<keyword evidence="2" id="KW-1185">Reference proteome</keyword>
<sequence>MPINMTKLGFLPIVIIFLLYVIDSFANVQPITIGNEEFPNVEIPAKLMVPKDNAFKFHLLAAGYFWYKCNGSHAWELDDDRVILFNKKEDVAHYPFTGVASSFKSQNGLTGLRSLIPHDPSSLVFSAIAVAPPKNPEQDAPLQLSEAQLNYAFSKITYVIRVATHGGAPPANSL</sequence>
<organism evidence="1 2">
    <name type="scientific">Racocetra persica</name>
    <dbReference type="NCBI Taxonomy" id="160502"/>
    <lineage>
        <taxon>Eukaryota</taxon>
        <taxon>Fungi</taxon>
        <taxon>Fungi incertae sedis</taxon>
        <taxon>Mucoromycota</taxon>
        <taxon>Glomeromycotina</taxon>
        <taxon>Glomeromycetes</taxon>
        <taxon>Diversisporales</taxon>
        <taxon>Gigasporaceae</taxon>
        <taxon>Racocetra</taxon>
    </lineage>
</organism>
<comment type="caution">
    <text evidence="1">The sequence shown here is derived from an EMBL/GenBank/DDBJ whole genome shotgun (WGS) entry which is preliminary data.</text>
</comment>
<accession>A0ACA9MI97</accession>
<proteinExistence type="predicted"/>
<dbReference type="Proteomes" id="UP000789920">
    <property type="component" value="Unassembled WGS sequence"/>
</dbReference>
<dbReference type="EMBL" id="CAJVQC010008069">
    <property type="protein sequence ID" value="CAG8587657.1"/>
    <property type="molecule type" value="Genomic_DNA"/>
</dbReference>
<reference evidence="1" key="1">
    <citation type="submission" date="2021-06" db="EMBL/GenBank/DDBJ databases">
        <authorList>
            <person name="Kallberg Y."/>
            <person name="Tangrot J."/>
            <person name="Rosling A."/>
        </authorList>
    </citation>
    <scope>NUCLEOTIDE SEQUENCE</scope>
    <source>
        <strain evidence="1">MA461A</strain>
    </source>
</reference>
<gene>
    <name evidence="1" type="ORF">RPERSI_LOCUS5409</name>
</gene>
<protein>
    <submittedName>
        <fullName evidence="1">13454_t:CDS:1</fullName>
    </submittedName>
</protein>
<evidence type="ECO:0000313" key="1">
    <source>
        <dbReference type="EMBL" id="CAG8587657.1"/>
    </source>
</evidence>
<evidence type="ECO:0000313" key="2">
    <source>
        <dbReference type="Proteomes" id="UP000789920"/>
    </source>
</evidence>